<proteinExistence type="predicted"/>
<reference evidence="1 2" key="1">
    <citation type="submission" date="2022-10" db="EMBL/GenBank/DDBJ databases">
        <title>Janthinobacterium sp. hw3 Genome sequencing.</title>
        <authorList>
            <person name="Park S."/>
        </authorList>
    </citation>
    <scope>NUCLEOTIDE SEQUENCE [LARGE SCALE GENOMIC DNA]</scope>
    <source>
        <strain evidence="2">hw3</strain>
    </source>
</reference>
<name>A0ABT5JWV0_9BURK</name>
<dbReference type="RefSeq" id="WP_273669605.1">
    <property type="nucleotide sequence ID" value="NZ_JAQQXR010000001.1"/>
</dbReference>
<organism evidence="1 2">
    <name type="scientific">Janthinobacterium fluminis</name>
    <dbReference type="NCBI Taxonomy" id="2987524"/>
    <lineage>
        <taxon>Bacteria</taxon>
        <taxon>Pseudomonadati</taxon>
        <taxon>Pseudomonadota</taxon>
        <taxon>Betaproteobacteria</taxon>
        <taxon>Burkholderiales</taxon>
        <taxon>Oxalobacteraceae</taxon>
        <taxon>Janthinobacterium</taxon>
    </lineage>
</organism>
<gene>
    <name evidence="1" type="ORF">OIK44_05035</name>
</gene>
<sequence>MATYLDLQNGFYNGFSQGLGFAPDIPFQMIQPSPPLIAGANQDQQLWNYFNNIPPFSLTQNYIASGGNQFTSDYSGLFSALQGAPNNFSADVGPKCNTAWDAFVATLPYTTSLSQFPMIFRNWAVRNGFISVANVGASDLAQLLLDPISSAQLSLMLYKPAGATPPNWGEGYLDLVNLLNVAPNRAFSLNSSTMNSSVSNSWTKSANEGFFGLWGGSSSSSSQSSTFAASNVTVAATFQHALQFGATPGDWYNSSAMSLAYANKDGAPWVASSPINWNNTFGSRGNMQRFASTLVVVSGMNVVVTSSAVFSKEDQNAIHNNSGAGMWPFYSANSSSGSSTDVQFNNQGNMTVTFTSQPNVPIVVGAIVEPVSVFVGQDAAQAYMKHLASIRGA</sequence>
<dbReference type="EMBL" id="JAQQXR010000001">
    <property type="protein sequence ID" value="MDC8756951.1"/>
    <property type="molecule type" value="Genomic_DNA"/>
</dbReference>
<evidence type="ECO:0000313" key="2">
    <source>
        <dbReference type="Proteomes" id="UP001221208"/>
    </source>
</evidence>
<comment type="caution">
    <text evidence="1">The sequence shown here is derived from an EMBL/GenBank/DDBJ whole genome shotgun (WGS) entry which is preliminary data.</text>
</comment>
<keyword evidence="2" id="KW-1185">Reference proteome</keyword>
<dbReference type="Proteomes" id="UP001221208">
    <property type="component" value="Unassembled WGS sequence"/>
</dbReference>
<protein>
    <submittedName>
        <fullName evidence="1">Uncharacterized protein</fullName>
    </submittedName>
</protein>
<accession>A0ABT5JWV0</accession>
<evidence type="ECO:0000313" key="1">
    <source>
        <dbReference type="EMBL" id="MDC8756951.1"/>
    </source>
</evidence>